<organism evidence="2">
    <name type="scientific">freshwater metagenome</name>
    <dbReference type="NCBI Taxonomy" id="449393"/>
    <lineage>
        <taxon>unclassified sequences</taxon>
        <taxon>metagenomes</taxon>
        <taxon>ecological metagenomes</taxon>
    </lineage>
</organism>
<dbReference type="AlphaFoldDB" id="A0A6J6JA97"/>
<name>A0A6J6JA97_9ZZZZ</name>
<dbReference type="SUPFAM" id="SSF159888">
    <property type="entry name" value="YdhG-like"/>
    <property type="match status" value="1"/>
</dbReference>
<accession>A0A6J6JA97</accession>
<reference evidence="2" key="1">
    <citation type="submission" date="2020-05" db="EMBL/GenBank/DDBJ databases">
        <authorList>
            <person name="Chiriac C."/>
            <person name="Salcher M."/>
            <person name="Ghai R."/>
            <person name="Kavagutti S V."/>
        </authorList>
    </citation>
    <scope>NUCLEOTIDE SEQUENCE</scope>
</reference>
<evidence type="ECO:0000313" key="2">
    <source>
        <dbReference type="EMBL" id="CAB4632929.1"/>
    </source>
</evidence>
<sequence length="153" mass="16841">MPTKTTAKSPAKKPAKASGMSAAEKQAIKERNQELKAQALGLKGEAEVEAKWKLMKPHNRALAKALHKIIKDVDPGIESKTWYSMPAYYKDGKLICFFQSADKWDTRYGTLGFDQNAKLDDGSMWPTSFALTKLTPANTKAIAALVKKAIGKK</sequence>
<proteinExistence type="predicted"/>
<gene>
    <name evidence="2" type="ORF">UFOPK2106_00370</name>
</gene>
<feature type="region of interest" description="Disordered" evidence="1">
    <location>
        <begin position="1"/>
        <end position="27"/>
    </location>
</feature>
<dbReference type="Gene3D" id="3.90.1150.200">
    <property type="match status" value="1"/>
</dbReference>
<evidence type="ECO:0000256" key="1">
    <source>
        <dbReference type="SAM" id="MobiDB-lite"/>
    </source>
</evidence>
<dbReference type="EMBL" id="CAEZVS010000033">
    <property type="protein sequence ID" value="CAB4632929.1"/>
    <property type="molecule type" value="Genomic_DNA"/>
</dbReference>
<protein>
    <submittedName>
        <fullName evidence="2">Unannotated protein</fullName>
    </submittedName>
</protein>